<dbReference type="EMBL" id="WUUU01000324">
    <property type="protein sequence ID" value="MXR22545.1"/>
    <property type="molecule type" value="Genomic_DNA"/>
</dbReference>
<feature type="compositionally biased region" description="Basic and acidic residues" evidence="1">
    <location>
        <begin position="1"/>
        <end position="15"/>
    </location>
</feature>
<keyword evidence="4" id="KW-1185">Reference proteome</keyword>
<feature type="region of interest" description="Disordered" evidence="1">
    <location>
        <begin position="1"/>
        <end position="22"/>
    </location>
</feature>
<protein>
    <recommendedName>
        <fullName evidence="2">DUF7511 domain-containing protein</fullName>
    </recommendedName>
</protein>
<feature type="domain" description="DUF7511" evidence="2">
    <location>
        <begin position="28"/>
        <end position="72"/>
    </location>
</feature>
<gene>
    <name evidence="3" type="ORF">GRX66_18915</name>
</gene>
<dbReference type="InterPro" id="IPR055933">
    <property type="entry name" value="DUF7511"/>
</dbReference>
<reference evidence="3 4" key="1">
    <citation type="submission" date="2019-12" db="EMBL/GenBank/DDBJ databases">
        <title>Isolation and characterization of three novel carbon monoxide-oxidizing members of Halobacteria from salione crusts and soils.</title>
        <authorList>
            <person name="Myers M.R."/>
            <person name="King G.M."/>
        </authorList>
    </citation>
    <scope>NUCLEOTIDE SEQUENCE [LARGE SCALE GENOMIC DNA]</scope>
    <source>
        <strain evidence="3 4">PCN9</strain>
    </source>
</reference>
<proteinExistence type="predicted"/>
<comment type="caution">
    <text evidence="3">The sequence shown here is derived from an EMBL/GenBank/DDBJ whole genome shotgun (WGS) entry which is preliminary data.</text>
</comment>
<evidence type="ECO:0000259" key="2">
    <source>
        <dbReference type="Pfam" id="PF24351"/>
    </source>
</evidence>
<evidence type="ECO:0000313" key="4">
    <source>
        <dbReference type="Proteomes" id="UP000471521"/>
    </source>
</evidence>
<name>A0A6B0SLS9_9EURY</name>
<dbReference type="AlphaFoldDB" id="A0A6B0SLS9"/>
<dbReference type="RefSeq" id="WP_159527839.1">
    <property type="nucleotide sequence ID" value="NZ_WUUU01000324.1"/>
</dbReference>
<organism evidence="3 4">
    <name type="scientific">Halobacterium bonnevillei</name>
    <dbReference type="NCBI Taxonomy" id="2692200"/>
    <lineage>
        <taxon>Archaea</taxon>
        <taxon>Methanobacteriati</taxon>
        <taxon>Methanobacteriota</taxon>
        <taxon>Stenosarchaea group</taxon>
        <taxon>Halobacteria</taxon>
        <taxon>Halobacteriales</taxon>
        <taxon>Halobacteriaceae</taxon>
        <taxon>Halobacterium</taxon>
    </lineage>
</organism>
<dbReference type="OrthoDB" id="186853at2157"/>
<dbReference type="Pfam" id="PF24351">
    <property type="entry name" value="DUF7511"/>
    <property type="match status" value="1"/>
</dbReference>
<evidence type="ECO:0000313" key="3">
    <source>
        <dbReference type="EMBL" id="MXR22545.1"/>
    </source>
</evidence>
<accession>A0A6B0SLS9</accession>
<dbReference type="Proteomes" id="UP000471521">
    <property type="component" value="Unassembled WGS sequence"/>
</dbReference>
<evidence type="ECO:0000256" key="1">
    <source>
        <dbReference type="SAM" id="MobiDB-lite"/>
    </source>
</evidence>
<sequence>MRRDRRTPVESDRAATETPDSDDLVRRLDCRIEDGEDGTRATLFPADADGDELVTHWLTADEDDVVSLADWR</sequence>